<feature type="signal peptide" evidence="3">
    <location>
        <begin position="1"/>
        <end position="29"/>
    </location>
</feature>
<proteinExistence type="predicted"/>
<accession>A0A2K2HCJ9</accession>
<evidence type="ECO:0000256" key="3">
    <source>
        <dbReference type="SAM" id="SignalP"/>
    </source>
</evidence>
<keyword evidence="3" id="KW-0732">Signal</keyword>
<feature type="repeat" description="ANK" evidence="1">
    <location>
        <begin position="180"/>
        <end position="204"/>
    </location>
</feature>
<keyword evidence="2" id="KW-0175">Coiled coil</keyword>
<dbReference type="InterPro" id="IPR002110">
    <property type="entry name" value="Ankyrin_rpt"/>
</dbReference>
<evidence type="ECO:0000313" key="5">
    <source>
        <dbReference type="Proteomes" id="UP000236340"/>
    </source>
</evidence>
<dbReference type="PROSITE" id="PS50088">
    <property type="entry name" value="ANK_REPEAT"/>
    <property type="match status" value="1"/>
</dbReference>
<evidence type="ECO:0000256" key="1">
    <source>
        <dbReference type="PROSITE-ProRule" id="PRU00023"/>
    </source>
</evidence>
<dbReference type="Proteomes" id="UP000236340">
    <property type="component" value="Unassembled WGS sequence"/>
</dbReference>
<keyword evidence="1" id="KW-0040">ANK repeat</keyword>
<dbReference type="InterPro" id="IPR036770">
    <property type="entry name" value="Ankyrin_rpt-contain_sf"/>
</dbReference>
<name>A0A2K2HCJ9_9BACT</name>
<dbReference type="Gene3D" id="1.25.40.20">
    <property type="entry name" value="Ankyrin repeat-containing domain"/>
    <property type="match status" value="1"/>
</dbReference>
<dbReference type="PROSITE" id="PS50297">
    <property type="entry name" value="ANK_REP_REGION"/>
    <property type="match status" value="1"/>
</dbReference>
<protein>
    <submittedName>
        <fullName evidence="4">Uncharacterized protein</fullName>
    </submittedName>
</protein>
<dbReference type="AlphaFoldDB" id="A0A2K2HCJ9"/>
<dbReference type="EMBL" id="PPFX01000006">
    <property type="protein sequence ID" value="PNU21007.1"/>
    <property type="molecule type" value="Genomic_DNA"/>
</dbReference>
<dbReference type="Pfam" id="PF12796">
    <property type="entry name" value="Ank_2"/>
    <property type="match status" value="1"/>
</dbReference>
<feature type="chain" id="PRO_5014416158" evidence="3">
    <location>
        <begin position="30"/>
        <end position="624"/>
    </location>
</feature>
<dbReference type="SUPFAM" id="SSF48403">
    <property type="entry name" value="Ankyrin repeat"/>
    <property type="match status" value="1"/>
</dbReference>
<organism evidence="4 5">
    <name type="scientific">Geothermobacter hydrogeniphilus</name>
    <dbReference type="NCBI Taxonomy" id="1969733"/>
    <lineage>
        <taxon>Bacteria</taxon>
        <taxon>Pseudomonadati</taxon>
        <taxon>Thermodesulfobacteriota</taxon>
        <taxon>Desulfuromonadia</taxon>
        <taxon>Desulfuromonadales</taxon>
        <taxon>Geothermobacteraceae</taxon>
        <taxon>Geothermobacter</taxon>
    </lineage>
</organism>
<evidence type="ECO:0000313" key="4">
    <source>
        <dbReference type="EMBL" id="PNU21007.1"/>
    </source>
</evidence>
<dbReference type="RefSeq" id="WP_103114537.1">
    <property type="nucleotide sequence ID" value="NZ_PPFX01000006.1"/>
</dbReference>
<gene>
    <name evidence="4" type="ORF">C2E25_04180</name>
</gene>
<comment type="caution">
    <text evidence="4">The sequence shown here is derived from an EMBL/GenBank/DDBJ whole genome shotgun (WGS) entry which is preliminary data.</text>
</comment>
<evidence type="ECO:0000256" key="2">
    <source>
        <dbReference type="SAM" id="Coils"/>
    </source>
</evidence>
<reference evidence="4 5" key="1">
    <citation type="journal article" date="2018" name="Genome Announc.">
        <title>Genome Sequence of Geothermobacter sp. HR-1 Iron Reducer from the Loihi Seamount.</title>
        <authorList>
            <person name="Smith H."/>
            <person name="Abuyen K."/>
            <person name="Tremblay J."/>
            <person name="Savalia P."/>
            <person name="Perez-Rodriguez I."/>
            <person name="Emerson D."/>
            <person name="Tully B."/>
            <person name="Amend J."/>
        </authorList>
    </citation>
    <scope>NUCLEOTIDE SEQUENCE [LARGE SCALE GENOMIC DNA]</scope>
    <source>
        <strain evidence="4 5">HR-1</strain>
    </source>
</reference>
<feature type="coiled-coil region" evidence="2">
    <location>
        <begin position="332"/>
        <end position="383"/>
    </location>
</feature>
<sequence length="624" mass="70797">MFSAICHPKRVCGFLLACLLFSAPWAVEAQQQTQQTRQALAAEIDKNLPSIPPEKEPSTADRSKIRPQLWALLDEIAASPQSDISSYTGRIIALARGDVETTRIVIRPQQNKDVALLLLAVKYDHVALLKRLLGKYPDYRQLAGEFIFDYPITLAVHNGSFRAARLLLESWGLEQLSDLSGPSPLVEAVKTGSAEMVQVLLDNGLQWEEIYDGDPVVMAMSLGYPKVARVFMIAQGVTRLSTEQTNEIFSKAMDYPPHIAVAEAMVDFISEADPSTLFYAAALDNEKIALKLCSLPGIDAAAPTRASYFNEVDSRGKTAAEVARAFGHQHLADQIRAKVEQIAAERLRLVEEQRRRQELEQRRQELEQRRQVLQQFKAEQSRNRKQILARETPYSGPLRTTLYFIPAGAKGRVRGRQEYVVNAALSTLAEKIDSYPLRFQVWERPTLMLYVRQKKGFLPLSAVSNEVHLYADGEDLFSFSFRQRGDAGIEGIAPILLKKLKEEIDRRPELFKTLVAQRDQREIVRTTKLRQERERQHKETMIRLRTMVRDKNYAEAVKLIDQLEQQGLYQSDGLGFIKATLLHKAGRDAEARQSLERYLFEYADSGSKYLAKAEALRRELEKKP</sequence>